<keyword evidence="9" id="KW-1185">Reference proteome</keyword>
<feature type="transmembrane region" description="Helical" evidence="7">
    <location>
        <begin position="36"/>
        <end position="55"/>
    </location>
</feature>
<keyword evidence="5 7" id="KW-1133">Transmembrane helix</keyword>
<comment type="caution">
    <text evidence="8">The sequence shown here is derived from an EMBL/GenBank/DDBJ whole genome shotgun (WGS) entry which is preliminary data.</text>
</comment>
<feature type="transmembrane region" description="Helical" evidence="7">
    <location>
        <begin position="94"/>
        <end position="118"/>
    </location>
</feature>
<evidence type="ECO:0000256" key="5">
    <source>
        <dbReference type="ARBA" id="ARBA00022989"/>
    </source>
</evidence>
<sequence>MKIKIMIPALIMFATLAANGIFNYGTSLELLNKTHSSVSFGLGLITGPIIGLVLAKPITMLLHKFDNHLLSTIGLVGATLSMLLYSFFISDNKAMVYTAVLFLSINGVFMRIFNYAYMNNQIYIVGEDHIQQLNALEQGSISVLQIVNPIITALLWAWIGLPNTLWVAVGISLIGIVLLPRVKYQGVRSADDNAALPSFKMVVASVLKQPTVRKVFLLETLLGIFLVSEIVAIPYILVTGGFVTEKYLGLVQGIAGIGAVVGASVAFFKKTPNALKILRVTTISIGALYLILAFMFGITSKTAALVAVVIVSMAISLISTFASPISYTAMQTSLSEETRADVITWYYTIQEMVYPIGAALVSILMVGISPTKLYLLYGFMIIIIGLVVMRGKQNA</sequence>
<dbReference type="RefSeq" id="WP_230098120.1">
    <property type="nucleotide sequence ID" value="NZ_CAKKNT010000003.1"/>
</dbReference>
<comment type="subcellular location">
    <subcellularLocation>
        <location evidence="1">Cell membrane</location>
        <topology evidence="1">Multi-pass membrane protein</topology>
    </subcellularLocation>
</comment>
<evidence type="ECO:0000256" key="1">
    <source>
        <dbReference type="ARBA" id="ARBA00004651"/>
    </source>
</evidence>
<dbReference type="SUPFAM" id="SSF103473">
    <property type="entry name" value="MFS general substrate transporter"/>
    <property type="match status" value="1"/>
</dbReference>
<dbReference type="InterPro" id="IPR011701">
    <property type="entry name" value="MFS"/>
</dbReference>
<evidence type="ECO:0000313" key="9">
    <source>
        <dbReference type="Proteomes" id="UP000789719"/>
    </source>
</evidence>
<keyword evidence="3" id="KW-1003">Cell membrane</keyword>
<evidence type="ECO:0000256" key="7">
    <source>
        <dbReference type="SAM" id="Phobius"/>
    </source>
</evidence>
<feature type="transmembrane region" description="Helical" evidence="7">
    <location>
        <begin position="280"/>
        <end position="298"/>
    </location>
</feature>
<dbReference type="InterPro" id="IPR036259">
    <property type="entry name" value="MFS_trans_sf"/>
</dbReference>
<accession>A0ABM8ZAV3</accession>
<feature type="transmembrane region" description="Helical" evidence="7">
    <location>
        <begin position="249"/>
        <end position="268"/>
    </location>
</feature>
<dbReference type="Proteomes" id="UP000789719">
    <property type="component" value="Unassembled WGS sequence"/>
</dbReference>
<feature type="transmembrane region" description="Helical" evidence="7">
    <location>
        <begin position="215"/>
        <end position="237"/>
    </location>
</feature>
<evidence type="ECO:0000256" key="6">
    <source>
        <dbReference type="ARBA" id="ARBA00023136"/>
    </source>
</evidence>
<dbReference type="PANTHER" id="PTHR43266">
    <property type="entry name" value="MACROLIDE-EFFLUX PROTEIN"/>
    <property type="match status" value="1"/>
</dbReference>
<dbReference type="EMBL" id="CAKKNT010000003">
    <property type="protein sequence ID" value="CAH0418014.1"/>
    <property type="molecule type" value="Genomic_DNA"/>
</dbReference>
<reference evidence="8 9" key="1">
    <citation type="submission" date="2021-11" db="EMBL/GenBank/DDBJ databases">
        <authorList>
            <person name="Depoorter E."/>
        </authorList>
    </citation>
    <scope>NUCLEOTIDE SEQUENCE [LARGE SCALE GENOMIC DNA]</scope>
    <source>
        <strain evidence="8 9">LMG 24286</strain>
    </source>
</reference>
<dbReference type="Gene3D" id="1.20.1250.20">
    <property type="entry name" value="MFS general substrate transporter like domains"/>
    <property type="match status" value="1"/>
</dbReference>
<keyword evidence="2" id="KW-0813">Transport</keyword>
<feature type="transmembrane region" description="Helical" evidence="7">
    <location>
        <begin position="165"/>
        <end position="182"/>
    </location>
</feature>
<protein>
    <recommendedName>
        <fullName evidence="10">MFS transporter</fullName>
    </recommendedName>
</protein>
<feature type="transmembrane region" description="Helical" evidence="7">
    <location>
        <begin position="304"/>
        <end position="325"/>
    </location>
</feature>
<feature type="transmembrane region" description="Helical" evidence="7">
    <location>
        <begin position="345"/>
        <end position="368"/>
    </location>
</feature>
<evidence type="ECO:0000256" key="4">
    <source>
        <dbReference type="ARBA" id="ARBA00022692"/>
    </source>
</evidence>
<gene>
    <name evidence="8" type="ORF">WGH24286_00430</name>
</gene>
<evidence type="ECO:0000313" key="8">
    <source>
        <dbReference type="EMBL" id="CAH0418014.1"/>
    </source>
</evidence>
<evidence type="ECO:0008006" key="10">
    <source>
        <dbReference type="Google" id="ProtNLM"/>
    </source>
</evidence>
<proteinExistence type="predicted"/>
<evidence type="ECO:0000256" key="2">
    <source>
        <dbReference type="ARBA" id="ARBA00022448"/>
    </source>
</evidence>
<feature type="transmembrane region" description="Helical" evidence="7">
    <location>
        <begin position="374"/>
        <end position="391"/>
    </location>
</feature>
<feature type="transmembrane region" description="Helical" evidence="7">
    <location>
        <begin position="67"/>
        <end position="88"/>
    </location>
</feature>
<keyword evidence="6 7" id="KW-0472">Membrane</keyword>
<name>A0ABM8ZAV3_9LACO</name>
<evidence type="ECO:0000256" key="3">
    <source>
        <dbReference type="ARBA" id="ARBA00022475"/>
    </source>
</evidence>
<dbReference type="PANTHER" id="PTHR43266:SF2">
    <property type="entry name" value="MAJOR FACILITATOR SUPERFAMILY (MFS) PROFILE DOMAIN-CONTAINING PROTEIN"/>
    <property type="match status" value="1"/>
</dbReference>
<dbReference type="Pfam" id="PF07690">
    <property type="entry name" value="MFS_1"/>
    <property type="match status" value="1"/>
</dbReference>
<keyword evidence="4 7" id="KW-0812">Transmembrane</keyword>
<organism evidence="8 9">
    <name type="scientific">Periweissella ghanensis</name>
    <dbReference type="NCBI Taxonomy" id="467997"/>
    <lineage>
        <taxon>Bacteria</taxon>
        <taxon>Bacillati</taxon>
        <taxon>Bacillota</taxon>
        <taxon>Bacilli</taxon>
        <taxon>Lactobacillales</taxon>
        <taxon>Lactobacillaceae</taxon>
        <taxon>Periweissella</taxon>
    </lineage>
</organism>